<dbReference type="EC" id="3.1.4.-" evidence="4"/>
<dbReference type="SUPFAM" id="SSF56300">
    <property type="entry name" value="Metallo-dependent phosphatases"/>
    <property type="match status" value="1"/>
</dbReference>
<dbReference type="GO" id="GO:0016787">
    <property type="term" value="F:hydrolase activity"/>
    <property type="evidence" value="ECO:0007669"/>
    <property type="project" value="UniProtKB-UniRule"/>
</dbReference>
<evidence type="ECO:0000256" key="4">
    <source>
        <dbReference type="RuleBase" id="RU362039"/>
    </source>
</evidence>
<evidence type="ECO:0000256" key="2">
    <source>
        <dbReference type="ARBA" id="ARBA00022723"/>
    </source>
</evidence>
<keyword evidence="2 4" id="KW-0479">Metal-binding</keyword>
<feature type="domain" description="Calcineurin-like phosphoesterase" evidence="5">
    <location>
        <begin position="19"/>
        <end position="163"/>
    </location>
</feature>
<dbReference type="GO" id="GO:0046872">
    <property type="term" value="F:metal ion binding"/>
    <property type="evidence" value="ECO:0007669"/>
    <property type="project" value="UniProtKB-KW"/>
</dbReference>
<dbReference type="InterPro" id="IPR020935">
    <property type="entry name" value="PdiEstase_YfcE_CS"/>
</dbReference>
<gene>
    <name evidence="6" type="ORF">GHYDROH2_25860</name>
</gene>
<organism evidence="6 7">
    <name type="scientific">Geobacter hydrogenophilus</name>
    <dbReference type="NCBI Taxonomy" id="40983"/>
    <lineage>
        <taxon>Bacteria</taxon>
        <taxon>Pseudomonadati</taxon>
        <taxon>Thermodesulfobacteriota</taxon>
        <taxon>Desulfuromonadia</taxon>
        <taxon>Geobacterales</taxon>
        <taxon>Geobacteraceae</taxon>
        <taxon>Geobacter</taxon>
    </lineage>
</organism>
<dbReference type="EMBL" id="BSDS01000002">
    <property type="protein sequence ID" value="GLI39085.1"/>
    <property type="molecule type" value="Genomic_DNA"/>
</dbReference>
<accession>A0A9W6G276</accession>
<evidence type="ECO:0000313" key="7">
    <source>
        <dbReference type="Proteomes" id="UP001144352"/>
    </source>
</evidence>
<dbReference type="PROSITE" id="PS01269">
    <property type="entry name" value="UPF0025"/>
    <property type="match status" value="1"/>
</dbReference>
<dbReference type="NCBIfam" id="TIGR00040">
    <property type="entry name" value="yfcE"/>
    <property type="match status" value="1"/>
</dbReference>
<keyword evidence="3" id="KW-0378">Hydrolase</keyword>
<dbReference type="PANTHER" id="PTHR11124">
    <property type="entry name" value="VACUOLAR SORTING PROTEIN VPS29"/>
    <property type="match status" value="1"/>
</dbReference>
<dbReference type="Proteomes" id="UP001144352">
    <property type="component" value="Unassembled WGS sequence"/>
</dbReference>
<comment type="cofactor">
    <cofactor evidence="4">
        <name>a divalent metal cation</name>
        <dbReference type="ChEBI" id="CHEBI:60240"/>
    </cofactor>
</comment>
<keyword evidence="7" id="KW-1185">Reference proteome</keyword>
<dbReference type="Pfam" id="PF12850">
    <property type="entry name" value="Metallophos_2"/>
    <property type="match status" value="1"/>
</dbReference>
<evidence type="ECO:0000256" key="1">
    <source>
        <dbReference type="ARBA" id="ARBA00008950"/>
    </source>
</evidence>
<dbReference type="AlphaFoldDB" id="A0A9W6G276"/>
<evidence type="ECO:0000256" key="3">
    <source>
        <dbReference type="ARBA" id="ARBA00022801"/>
    </source>
</evidence>
<proteinExistence type="inferred from homology"/>
<reference evidence="6" key="1">
    <citation type="submission" date="2022-12" db="EMBL/GenBank/DDBJ databases">
        <title>Reference genome sequencing for broad-spectrum identification of bacterial and archaeal isolates by mass spectrometry.</title>
        <authorList>
            <person name="Sekiguchi Y."/>
            <person name="Tourlousse D.M."/>
        </authorList>
    </citation>
    <scope>NUCLEOTIDE SEQUENCE</scope>
    <source>
        <strain evidence="6">H2</strain>
    </source>
</reference>
<sequence>MEGNILFDCEGGVCYNKNMKIAIFSDTHGNQALLVRAFDLAGDVDHIFHLGDDTDDAIFLELMCGKTVIKVLGNCDFSTDSPRESLLSLEGMKFLLTHGDRYGVKGGLDKLATRAAEEKADVVLYGHTHIPTVTTIDGILYVNPGCLKKGFGKPSFALLSLENGTLSASIVPVTPLQG</sequence>
<dbReference type="InterPro" id="IPR024654">
    <property type="entry name" value="Calcineurin-like_PHP_lpxH"/>
</dbReference>
<comment type="similarity">
    <text evidence="1 4">Belongs to the metallophosphoesterase superfamily. YfcE family.</text>
</comment>
<comment type="caution">
    <text evidence="6">The sequence shown here is derived from an EMBL/GenBank/DDBJ whole genome shotgun (WGS) entry which is preliminary data.</text>
</comment>
<evidence type="ECO:0000313" key="6">
    <source>
        <dbReference type="EMBL" id="GLI39085.1"/>
    </source>
</evidence>
<dbReference type="InterPro" id="IPR000979">
    <property type="entry name" value="Phosphodiesterase_MJ0936/Vps29"/>
</dbReference>
<dbReference type="Gene3D" id="3.60.21.10">
    <property type="match status" value="1"/>
</dbReference>
<name>A0A9W6G276_9BACT</name>
<dbReference type="CDD" id="cd00841">
    <property type="entry name" value="MPP_YfcE"/>
    <property type="match status" value="1"/>
</dbReference>
<dbReference type="InterPro" id="IPR029052">
    <property type="entry name" value="Metallo-depent_PP-like"/>
</dbReference>
<dbReference type="InterPro" id="IPR041802">
    <property type="entry name" value="MPP_YfcE"/>
</dbReference>
<protein>
    <recommendedName>
        <fullName evidence="4">Phosphoesterase</fullName>
        <ecNumber evidence="4">3.1.4.-</ecNumber>
    </recommendedName>
</protein>
<evidence type="ECO:0000259" key="5">
    <source>
        <dbReference type="Pfam" id="PF12850"/>
    </source>
</evidence>